<sequence>MRALFANRNYMLLWTGLSVSRFGYRFFNLAVLWFVMQGTGSALSLGMTVLCFTVPTIIIEPLAGVAADRFDRKKIMVFSDFFTGSIMLIIAVLMINDSLTLPLLYALLVCSAASMALFNPSANSSIPLLVEEEQLTKANSLNQLSTQGSNILGPALSGILIGLVGNIGFLLIISGVAFIISAITESWIKVPSVISREKEGKQSFASEMLDGFQYVVEDKALLFLVIVGGIIINFFLAPLTIFFTYMSDNVFDVGASGLGFINSILAVGAMCGSLMIMFNVFKDKYRMAVAGLLLEGIALLIMGIALNYYATVAAAGLLGLGVCFASVGLNTMYQTMIPKEMMGRVLSLVSMMLGASVPLGQLFGSLIIEHYSMAVVLMTFGVIVSISSLSLIRVVRVERKEDAVIERGAR</sequence>
<dbReference type="Pfam" id="PF07690">
    <property type="entry name" value="MFS_1"/>
    <property type="match status" value="2"/>
</dbReference>
<reference evidence="10" key="1">
    <citation type="journal article" date="2019" name="Int. J. Syst. Evol. Microbiol.">
        <title>The Global Catalogue of Microorganisms (GCM) 10K type strain sequencing project: providing services to taxonomists for standard genome sequencing and annotation.</title>
        <authorList>
            <consortium name="The Broad Institute Genomics Platform"/>
            <consortium name="The Broad Institute Genome Sequencing Center for Infectious Disease"/>
            <person name="Wu L."/>
            <person name="Ma J."/>
        </authorList>
    </citation>
    <scope>NUCLEOTIDE SEQUENCE [LARGE SCALE GENOMIC DNA]</scope>
    <source>
        <strain evidence="10">CGMCC 1.7693</strain>
    </source>
</reference>
<feature type="transmembrane region" description="Helical" evidence="7">
    <location>
        <begin position="155"/>
        <end position="180"/>
    </location>
</feature>
<dbReference type="Gene3D" id="1.20.1250.20">
    <property type="entry name" value="MFS general substrate transporter like domains"/>
    <property type="match status" value="1"/>
</dbReference>
<evidence type="ECO:0000256" key="2">
    <source>
        <dbReference type="ARBA" id="ARBA00022448"/>
    </source>
</evidence>
<evidence type="ECO:0000256" key="4">
    <source>
        <dbReference type="ARBA" id="ARBA00022692"/>
    </source>
</evidence>
<keyword evidence="3" id="KW-1003">Cell membrane</keyword>
<evidence type="ECO:0000256" key="7">
    <source>
        <dbReference type="SAM" id="Phobius"/>
    </source>
</evidence>
<feature type="domain" description="Major facilitator superfamily (MFS) profile" evidence="8">
    <location>
        <begin position="9"/>
        <end position="399"/>
    </location>
</feature>
<feature type="transmembrane region" description="Helical" evidence="7">
    <location>
        <begin position="288"/>
        <end position="306"/>
    </location>
</feature>
<protein>
    <submittedName>
        <fullName evidence="9">MFS transporter</fullName>
    </submittedName>
</protein>
<dbReference type="CDD" id="cd06173">
    <property type="entry name" value="MFS_MefA_like"/>
    <property type="match status" value="1"/>
</dbReference>
<keyword evidence="4 7" id="KW-0812">Transmembrane</keyword>
<evidence type="ECO:0000256" key="6">
    <source>
        <dbReference type="ARBA" id="ARBA00023136"/>
    </source>
</evidence>
<keyword evidence="6 7" id="KW-0472">Membrane</keyword>
<evidence type="ECO:0000256" key="1">
    <source>
        <dbReference type="ARBA" id="ARBA00004651"/>
    </source>
</evidence>
<dbReference type="PANTHER" id="PTHR43266:SF2">
    <property type="entry name" value="MAJOR FACILITATOR SUPERFAMILY (MFS) PROFILE DOMAIN-CONTAINING PROTEIN"/>
    <property type="match status" value="1"/>
</dbReference>
<dbReference type="PROSITE" id="PS50850">
    <property type="entry name" value="MFS"/>
    <property type="match status" value="1"/>
</dbReference>
<feature type="transmembrane region" description="Helical" evidence="7">
    <location>
        <begin position="42"/>
        <end position="63"/>
    </location>
</feature>
<dbReference type="PANTHER" id="PTHR43266">
    <property type="entry name" value="MACROLIDE-EFFLUX PROTEIN"/>
    <property type="match status" value="1"/>
</dbReference>
<name>A0ABQ2P2C4_9BACI</name>
<dbReference type="RefSeq" id="WP_188737899.1">
    <property type="nucleotide sequence ID" value="NZ_BMLW01000019.1"/>
</dbReference>
<comment type="subcellular location">
    <subcellularLocation>
        <location evidence="1">Cell membrane</location>
        <topology evidence="1">Multi-pass membrane protein</topology>
    </subcellularLocation>
</comment>
<feature type="transmembrane region" description="Helical" evidence="7">
    <location>
        <begin position="312"/>
        <end position="333"/>
    </location>
</feature>
<dbReference type="InterPro" id="IPR020846">
    <property type="entry name" value="MFS_dom"/>
</dbReference>
<evidence type="ECO:0000259" key="8">
    <source>
        <dbReference type="PROSITE" id="PS50850"/>
    </source>
</evidence>
<feature type="transmembrane region" description="Helical" evidence="7">
    <location>
        <begin position="221"/>
        <end position="246"/>
    </location>
</feature>
<dbReference type="EMBL" id="BMLW01000019">
    <property type="protein sequence ID" value="GGP16336.1"/>
    <property type="molecule type" value="Genomic_DNA"/>
</dbReference>
<feature type="transmembrane region" description="Helical" evidence="7">
    <location>
        <begin position="374"/>
        <end position="392"/>
    </location>
</feature>
<proteinExistence type="predicted"/>
<feature type="transmembrane region" description="Helical" evidence="7">
    <location>
        <begin position="258"/>
        <end position="281"/>
    </location>
</feature>
<dbReference type="InterPro" id="IPR011701">
    <property type="entry name" value="MFS"/>
</dbReference>
<feature type="transmembrane region" description="Helical" evidence="7">
    <location>
        <begin position="12"/>
        <end position="36"/>
    </location>
</feature>
<keyword evidence="10" id="KW-1185">Reference proteome</keyword>
<dbReference type="Proteomes" id="UP000641206">
    <property type="component" value="Unassembled WGS sequence"/>
</dbReference>
<evidence type="ECO:0000256" key="5">
    <source>
        <dbReference type="ARBA" id="ARBA00022989"/>
    </source>
</evidence>
<accession>A0ABQ2P2C4</accession>
<evidence type="ECO:0000313" key="10">
    <source>
        <dbReference type="Proteomes" id="UP000641206"/>
    </source>
</evidence>
<keyword evidence="2" id="KW-0813">Transport</keyword>
<evidence type="ECO:0000256" key="3">
    <source>
        <dbReference type="ARBA" id="ARBA00022475"/>
    </source>
</evidence>
<comment type="caution">
    <text evidence="9">The sequence shown here is derived from an EMBL/GenBank/DDBJ whole genome shotgun (WGS) entry which is preliminary data.</text>
</comment>
<dbReference type="SUPFAM" id="SSF103473">
    <property type="entry name" value="MFS general substrate transporter"/>
    <property type="match status" value="1"/>
</dbReference>
<organism evidence="9 10">
    <name type="scientific">Oceanobacillus neutriphilus</name>
    <dbReference type="NCBI Taxonomy" id="531815"/>
    <lineage>
        <taxon>Bacteria</taxon>
        <taxon>Bacillati</taxon>
        <taxon>Bacillota</taxon>
        <taxon>Bacilli</taxon>
        <taxon>Bacillales</taxon>
        <taxon>Bacillaceae</taxon>
        <taxon>Oceanobacillus</taxon>
    </lineage>
</organism>
<keyword evidence="5 7" id="KW-1133">Transmembrane helix</keyword>
<gene>
    <name evidence="9" type="ORF">GCM10011346_47820</name>
</gene>
<feature type="transmembrane region" description="Helical" evidence="7">
    <location>
        <begin position="345"/>
        <end position="368"/>
    </location>
</feature>
<dbReference type="InterPro" id="IPR036259">
    <property type="entry name" value="MFS_trans_sf"/>
</dbReference>
<evidence type="ECO:0000313" key="9">
    <source>
        <dbReference type="EMBL" id="GGP16336.1"/>
    </source>
</evidence>